<keyword evidence="2" id="KW-1185">Reference proteome</keyword>
<comment type="caution">
    <text evidence="1">The sequence shown here is derived from an EMBL/GenBank/DDBJ whole genome shotgun (WGS) entry which is preliminary data.</text>
</comment>
<gene>
    <name evidence="1" type="ORF">GCM10007964_30300</name>
</gene>
<protein>
    <submittedName>
        <fullName evidence="1">Uncharacterized protein</fullName>
    </submittedName>
</protein>
<dbReference type="EMBL" id="BMNT01000015">
    <property type="protein sequence ID" value="GGK85689.1"/>
    <property type="molecule type" value="Genomic_DNA"/>
</dbReference>
<dbReference type="AlphaFoldDB" id="A0A917R2Z8"/>
<evidence type="ECO:0000313" key="1">
    <source>
        <dbReference type="EMBL" id="GGK85689.1"/>
    </source>
</evidence>
<reference evidence="1" key="1">
    <citation type="journal article" date="2014" name="Int. J. Syst. Evol. Microbiol.">
        <title>Complete genome sequence of Corynebacterium casei LMG S-19264T (=DSM 44701T), isolated from a smear-ripened cheese.</title>
        <authorList>
            <consortium name="US DOE Joint Genome Institute (JGI-PGF)"/>
            <person name="Walter F."/>
            <person name="Albersmeier A."/>
            <person name="Kalinowski J."/>
            <person name="Ruckert C."/>
        </authorList>
    </citation>
    <scope>NUCLEOTIDE SEQUENCE</scope>
    <source>
        <strain evidence="1">JCM 13064</strain>
    </source>
</reference>
<dbReference type="Proteomes" id="UP000645217">
    <property type="component" value="Unassembled WGS sequence"/>
</dbReference>
<name>A0A917R2Z8_9ACTN</name>
<organism evidence="1 2">
    <name type="scientific">Sphaerisporangium melleum</name>
    <dbReference type="NCBI Taxonomy" id="321316"/>
    <lineage>
        <taxon>Bacteria</taxon>
        <taxon>Bacillati</taxon>
        <taxon>Actinomycetota</taxon>
        <taxon>Actinomycetes</taxon>
        <taxon>Streptosporangiales</taxon>
        <taxon>Streptosporangiaceae</taxon>
        <taxon>Sphaerisporangium</taxon>
    </lineage>
</organism>
<proteinExistence type="predicted"/>
<accession>A0A917R2Z8</accession>
<sequence>MPPWVPYRYGTHGGRCRNFRARPVVAEERTPAGPDHVHPSGAPGHGLEQVRAGVAWVPLAVKPKSVLPPAAMEPL</sequence>
<evidence type="ECO:0000313" key="2">
    <source>
        <dbReference type="Proteomes" id="UP000645217"/>
    </source>
</evidence>
<reference evidence="1" key="2">
    <citation type="submission" date="2020-09" db="EMBL/GenBank/DDBJ databases">
        <authorList>
            <person name="Sun Q."/>
            <person name="Ohkuma M."/>
        </authorList>
    </citation>
    <scope>NUCLEOTIDE SEQUENCE</scope>
    <source>
        <strain evidence="1">JCM 13064</strain>
    </source>
</reference>